<dbReference type="PROSITE" id="PS00592">
    <property type="entry name" value="GH9_2"/>
    <property type="match status" value="1"/>
</dbReference>
<evidence type="ECO:0000256" key="5">
    <source>
        <dbReference type="ARBA" id="ARBA00023326"/>
    </source>
</evidence>
<dbReference type="SUPFAM" id="SSF81296">
    <property type="entry name" value="E set domains"/>
    <property type="match status" value="1"/>
</dbReference>
<evidence type="ECO:0000256" key="9">
    <source>
        <dbReference type="SAM" id="MobiDB-lite"/>
    </source>
</evidence>
<dbReference type="OrthoDB" id="9808897at2"/>
<dbReference type="PANTHER" id="PTHR22298">
    <property type="entry name" value="ENDO-1,4-BETA-GLUCANASE"/>
    <property type="match status" value="1"/>
</dbReference>
<protein>
    <recommendedName>
        <fullName evidence="8">Endoglucanase</fullName>
        <ecNumber evidence="8">3.2.1.4</ecNumber>
    </recommendedName>
</protein>
<dbReference type="InterPro" id="IPR014756">
    <property type="entry name" value="Ig_E-set"/>
</dbReference>
<dbReference type="InterPro" id="IPR001701">
    <property type="entry name" value="Glyco_hydro_9"/>
</dbReference>
<proteinExistence type="inferred from homology"/>
<evidence type="ECO:0000313" key="12">
    <source>
        <dbReference type="EMBL" id="SEA56048.1"/>
    </source>
</evidence>
<feature type="domain" description="Glycoside hydrolase family 9" evidence="10">
    <location>
        <begin position="167"/>
        <end position="644"/>
    </location>
</feature>
<accession>A0A1H4C6Q3</accession>
<gene>
    <name evidence="12" type="ORF">SAMN05192529_12816</name>
</gene>
<evidence type="ECO:0000259" key="11">
    <source>
        <dbReference type="Pfam" id="PF02927"/>
    </source>
</evidence>
<keyword evidence="3 6" id="KW-0119">Carbohydrate metabolism</keyword>
<organism evidence="12 13">
    <name type="scientific">Arachidicoccus rhizosphaerae</name>
    <dbReference type="NCBI Taxonomy" id="551991"/>
    <lineage>
        <taxon>Bacteria</taxon>
        <taxon>Pseudomonadati</taxon>
        <taxon>Bacteroidota</taxon>
        <taxon>Chitinophagia</taxon>
        <taxon>Chitinophagales</taxon>
        <taxon>Chitinophagaceae</taxon>
        <taxon>Arachidicoccus</taxon>
    </lineage>
</organism>
<dbReference type="STRING" id="551991.SAMN05192529_12816"/>
<feature type="region of interest" description="Disordered" evidence="9">
    <location>
        <begin position="1"/>
        <end position="23"/>
    </location>
</feature>
<dbReference type="GO" id="GO:0008810">
    <property type="term" value="F:cellulase activity"/>
    <property type="evidence" value="ECO:0007669"/>
    <property type="project" value="UniProtKB-EC"/>
</dbReference>
<evidence type="ECO:0000256" key="2">
    <source>
        <dbReference type="ARBA" id="ARBA00022801"/>
    </source>
</evidence>
<feature type="compositionally biased region" description="Polar residues" evidence="9">
    <location>
        <begin position="1"/>
        <end position="15"/>
    </location>
</feature>
<keyword evidence="5 6" id="KW-0624">Polysaccharide degradation</keyword>
<dbReference type="InterPro" id="IPR033126">
    <property type="entry name" value="Glyco_hydro_9_Asp/Glu_AS"/>
</dbReference>
<evidence type="ECO:0000256" key="1">
    <source>
        <dbReference type="ARBA" id="ARBA00007072"/>
    </source>
</evidence>
<keyword evidence="4 6" id="KW-0326">Glycosidase</keyword>
<evidence type="ECO:0000256" key="6">
    <source>
        <dbReference type="PROSITE-ProRule" id="PRU10059"/>
    </source>
</evidence>
<dbReference type="Gene3D" id="2.60.40.10">
    <property type="entry name" value="Immunoglobulins"/>
    <property type="match status" value="1"/>
</dbReference>
<dbReference type="EMBL" id="FNQY01000028">
    <property type="protein sequence ID" value="SEA56048.1"/>
    <property type="molecule type" value="Genomic_DNA"/>
</dbReference>
<dbReference type="EC" id="3.2.1.4" evidence="8"/>
<feature type="domain" description="Cellulase Ig-like" evidence="11">
    <location>
        <begin position="71"/>
        <end position="155"/>
    </location>
</feature>
<sequence>MENGNRSNHPVNLTPKSDKTGRPASKKYFSRYSFFKYLKTHGSALGFLLFFSLQVIPQIKAQFLSADAPTGGIRLNQIGFGTEDTKIAILDSYLFPGQRKPPFYLIALNQFADTVYSGQLEPTGTDIYSKKNNLVADFSGFTKSGHYYLSIPGQGTSYPFIISHNPFTDLLKGVIKAYYYNRASMAITAPYGDKWIRKAGHPDTAVYIHPSAATESRPAGTLLQAPGGWYDAGDYNKYIVNASITMHTLVATLYDYPGFISQLKTAIPTQVSATGEKLPDYLTELLYNLRWMMQMQDPDDGGVYHKLTSAGFDPMELPQKDKDKRYVVQKSTAATLDFASVMAISAWVLHQTGYADMLPGLTDSLMNKARMAWQWAVKHPNIIYDQDALNKAFKPKITTGSYGDKKITDEWYLAAACMLIATKDSAYLPSVKQYTPSSLTVPSWSNVETIGAVWLSKIQSTDFKDSRVNAPWETTQLEDISKLQHQAAAQIQSLANQLINQSNPGFKTVMGGRMKDFNWGSNSNAANQGWILMTAYKLSQRRTFRTAALGNLDYLLGRNPTGYSFVTGFGSLSPLHPHHRISISDEVDAPVPGLLVGGPNPGRQDGVKGYPVEENRPDMSYLDNDQAFSVNEIAINWNAPLLYLTAAIEATEKTAKW</sequence>
<evidence type="ECO:0000256" key="8">
    <source>
        <dbReference type="RuleBase" id="RU361166"/>
    </source>
</evidence>
<dbReference type="Proteomes" id="UP000199041">
    <property type="component" value="Unassembled WGS sequence"/>
</dbReference>
<evidence type="ECO:0000256" key="7">
    <source>
        <dbReference type="PROSITE-ProRule" id="PRU10060"/>
    </source>
</evidence>
<dbReference type="InterPro" id="IPR012341">
    <property type="entry name" value="6hp_glycosidase-like_sf"/>
</dbReference>
<dbReference type="Pfam" id="PF02927">
    <property type="entry name" value="CelD_N"/>
    <property type="match status" value="1"/>
</dbReference>
<keyword evidence="8" id="KW-0136">Cellulose degradation</keyword>
<dbReference type="CDD" id="cd02850">
    <property type="entry name" value="E_set_Cellulase_N"/>
    <property type="match status" value="1"/>
</dbReference>
<comment type="catalytic activity">
    <reaction evidence="8">
        <text>Endohydrolysis of (1-&gt;4)-beta-D-glucosidic linkages in cellulose, lichenin and cereal beta-D-glucans.</text>
        <dbReference type="EC" id="3.2.1.4"/>
    </reaction>
</comment>
<dbReference type="InterPro" id="IPR013783">
    <property type="entry name" value="Ig-like_fold"/>
</dbReference>
<evidence type="ECO:0000256" key="3">
    <source>
        <dbReference type="ARBA" id="ARBA00023277"/>
    </source>
</evidence>
<feature type="active site" evidence="7">
    <location>
        <position position="632"/>
    </location>
</feature>
<dbReference type="GO" id="GO:0030245">
    <property type="term" value="P:cellulose catabolic process"/>
    <property type="evidence" value="ECO:0007669"/>
    <property type="project" value="UniProtKB-KW"/>
</dbReference>
<keyword evidence="13" id="KW-1185">Reference proteome</keyword>
<dbReference type="AlphaFoldDB" id="A0A1H4C6Q3"/>
<name>A0A1H4C6Q3_9BACT</name>
<comment type="similarity">
    <text evidence="1 6 8">Belongs to the glycosyl hydrolase 9 (cellulase E) family.</text>
</comment>
<dbReference type="Pfam" id="PF00759">
    <property type="entry name" value="Glyco_hydro_9"/>
    <property type="match status" value="1"/>
</dbReference>
<dbReference type="RefSeq" id="WP_091400800.1">
    <property type="nucleotide sequence ID" value="NZ_FNQY01000028.1"/>
</dbReference>
<dbReference type="SUPFAM" id="SSF48208">
    <property type="entry name" value="Six-hairpin glycosidases"/>
    <property type="match status" value="1"/>
</dbReference>
<dbReference type="PROSITE" id="PS00698">
    <property type="entry name" value="GH9_3"/>
    <property type="match status" value="1"/>
</dbReference>
<evidence type="ECO:0000259" key="10">
    <source>
        <dbReference type="Pfam" id="PF00759"/>
    </source>
</evidence>
<evidence type="ECO:0000313" key="13">
    <source>
        <dbReference type="Proteomes" id="UP000199041"/>
    </source>
</evidence>
<dbReference type="InterPro" id="IPR018221">
    <property type="entry name" value="Glyco_hydro_9_His_AS"/>
</dbReference>
<reference evidence="12 13" key="1">
    <citation type="submission" date="2016-10" db="EMBL/GenBank/DDBJ databases">
        <authorList>
            <person name="de Groot N.N."/>
        </authorList>
    </citation>
    <scope>NUCLEOTIDE SEQUENCE [LARGE SCALE GENOMIC DNA]</scope>
    <source>
        <strain evidence="12 13">Vu-144</strain>
    </source>
</reference>
<feature type="active site" evidence="6">
    <location>
        <position position="578"/>
    </location>
</feature>
<dbReference type="InterPro" id="IPR008928">
    <property type="entry name" value="6-hairpin_glycosidase_sf"/>
</dbReference>
<dbReference type="InterPro" id="IPR004197">
    <property type="entry name" value="Cellulase_Ig-like"/>
</dbReference>
<feature type="active site" evidence="7">
    <location>
        <position position="623"/>
    </location>
</feature>
<dbReference type="Gene3D" id="1.50.10.10">
    <property type="match status" value="1"/>
</dbReference>
<evidence type="ECO:0000256" key="4">
    <source>
        <dbReference type="ARBA" id="ARBA00023295"/>
    </source>
</evidence>
<keyword evidence="2 6" id="KW-0378">Hydrolase</keyword>